<organism evidence="2 4">
    <name type="scientific">Salegentibacter salarius</name>
    <dbReference type="NCBI Taxonomy" id="435906"/>
    <lineage>
        <taxon>Bacteria</taxon>
        <taxon>Pseudomonadati</taxon>
        <taxon>Bacteroidota</taxon>
        <taxon>Flavobacteriia</taxon>
        <taxon>Flavobacteriales</taxon>
        <taxon>Flavobacteriaceae</taxon>
        <taxon>Salegentibacter</taxon>
    </lineage>
</organism>
<protein>
    <recommendedName>
        <fullName evidence="5">GlcNAc-PI de-N-acetylase</fullName>
    </recommendedName>
</protein>
<comment type="caution">
    <text evidence="2">The sequence shown here is derived from an EMBL/GenBank/DDBJ whole genome shotgun (WGS) entry which is preliminary data.</text>
</comment>
<name>A0A2N0U561_9FLAO</name>
<evidence type="ECO:0008006" key="5">
    <source>
        <dbReference type="Google" id="ProtNLM"/>
    </source>
</evidence>
<dbReference type="AlphaFoldDB" id="A0A2N0U561"/>
<dbReference type="GO" id="GO:0016811">
    <property type="term" value="F:hydrolase activity, acting on carbon-nitrogen (but not peptide) bonds, in linear amides"/>
    <property type="evidence" value="ECO:0007669"/>
    <property type="project" value="TreeGrafter"/>
</dbReference>
<dbReference type="Proteomes" id="UP000232533">
    <property type="component" value="Unassembled WGS sequence"/>
</dbReference>
<evidence type="ECO:0000313" key="3">
    <source>
        <dbReference type="Proteomes" id="UP000176009"/>
    </source>
</evidence>
<dbReference type="OrthoDB" id="9790023at2"/>
<evidence type="ECO:0000313" key="2">
    <source>
        <dbReference type="EMBL" id="PKD22151.1"/>
    </source>
</evidence>
<dbReference type="InterPro" id="IPR003737">
    <property type="entry name" value="GlcNAc_PI_deacetylase-related"/>
</dbReference>
<gene>
    <name evidence="2" type="ORF">APR40_00560</name>
    <name evidence="1" type="ORF">BHS39_00560</name>
</gene>
<dbReference type="Proteomes" id="UP000176009">
    <property type="component" value="Unassembled WGS sequence"/>
</dbReference>
<dbReference type="InterPro" id="IPR024078">
    <property type="entry name" value="LmbE-like_dom_sf"/>
</dbReference>
<reference evidence="2 4" key="1">
    <citation type="submission" date="2015-10" db="EMBL/GenBank/DDBJ databases">
        <title>Draft genome sequence of Salegentibacter salinarum KCTC 12975.</title>
        <authorList>
            <person name="Lin W."/>
            <person name="Zheng Q."/>
        </authorList>
    </citation>
    <scope>NUCLEOTIDE SEQUENCE [LARGE SCALE GENOMIC DNA]</scope>
    <source>
        <strain evidence="2 4">KCTC 12974</strain>
    </source>
</reference>
<dbReference type="RefSeq" id="WP_070052507.1">
    <property type="nucleotide sequence ID" value="NZ_FVZF01000001.1"/>
</dbReference>
<evidence type="ECO:0000313" key="1">
    <source>
        <dbReference type="EMBL" id="OEY73951.1"/>
    </source>
</evidence>
<dbReference type="EMBL" id="MJBR01000001">
    <property type="protein sequence ID" value="OEY73951.1"/>
    <property type="molecule type" value="Genomic_DNA"/>
</dbReference>
<accession>A0A2N0U561</accession>
<dbReference type="EMBL" id="LKTR01000001">
    <property type="protein sequence ID" value="PKD22151.1"/>
    <property type="molecule type" value="Genomic_DNA"/>
</dbReference>
<dbReference type="SUPFAM" id="SSF102588">
    <property type="entry name" value="LmbE-like"/>
    <property type="match status" value="1"/>
</dbReference>
<dbReference type="Gene3D" id="3.40.50.10320">
    <property type="entry name" value="LmbE-like"/>
    <property type="match status" value="1"/>
</dbReference>
<reference evidence="1 3" key="2">
    <citation type="submission" date="2016-09" db="EMBL/GenBank/DDBJ databases">
        <title>Genome Sequence of Salegentibacter salarius,Isolated from a Marine Solar Saltern of the Yellow Sea in South Korea.</title>
        <authorList>
            <person name="Zheng Q."/>
            <person name="Liu Y."/>
        </authorList>
    </citation>
    <scope>NUCLEOTIDE SEQUENCE [LARGE SCALE GENOMIC DNA]</scope>
    <source>
        <strain evidence="1 3">KCTC 12974</strain>
    </source>
</reference>
<sequence length="238" mass="27321">MLESLKNKKILVIVAHPDDELLGQGATINLLSKKFNCNIKTVILGEGITSRANERDTDKWSQELIQHKSNITNACEKVGYKSFSTYDFPDNRFDQVNLLDIVKVIESEIETFKPSVIFTHHPGDTNIDHRLTHDAVLPAIRPMKGQTVETLITFETPSSTEWQSPDHENSFIPNFFVEVEEKNIDAKIEGMQSYYFEKREYPHPRSPESLKILSKRWGIVIGTEFAEAFRVIRTISRI</sequence>
<dbReference type="PANTHER" id="PTHR12993:SF11">
    <property type="entry name" value="N-ACETYLGLUCOSAMINYL-PHOSPHATIDYLINOSITOL DE-N-ACETYLASE"/>
    <property type="match status" value="1"/>
</dbReference>
<keyword evidence="3" id="KW-1185">Reference proteome</keyword>
<proteinExistence type="predicted"/>
<dbReference type="Pfam" id="PF02585">
    <property type="entry name" value="PIG-L"/>
    <property type="match status" value="1"/>
</dbReference>
<evidence type="ECO:0000313" key="4">
    <source>
        <dbReference type="Proteomes" id="UP000232533"/>
    </source>
</evidence>
<dbReference type="PANTHER" id="PTHR12993">
    <property type="entry name" value="N-ACETYLGLUCOSAMINYL-PHOSPHATIDYLINOSITOL DE-N-ACETYLASE-RELATED"/>
    <property type="match status" value="1"/>
</dbReference>